<evidence type="ECO:0000256" key="5">
    <source>
        <dbReference type="ARBA" id="ARBA00023242"/>
    </source>
</evidence>
<protein>
    <recommendedName>
        <fullName evidence="7">Aflatoxin regulatory protein domain-containing protein</fullName>
    </recommendedName>
</protein>
<proteinExistence type="predicted"/>
<feature type="region of interest" description="Disordered" evidence="6">
    <location>
        <begin position="47"/>
        <end position="66"/>
    </location>
</feature>
<accession>A0ABR1PC02</accession>
<dbReference type="InterPro" id="IPR013700">
    <property type="entry name" value="AflR"/>
</dbReference>
<feature type="compositionally biased region" description="Basic and acidic residues" evidence="6">
    <location>
        <begin position="185"/>
        <end position="198"/>
    </location>
</feature>
<evidence type="ECO:0000256" key="2">
    <source>
        <dbReference type="ARBA" id="ARBA00023015"/>
    </source>
</evidence>
<reference evidence="8 9" key="1">
    <citation type="submission" date="2024-02" db="EMBL/GenBank/DDBJ databases">
        <title>De novo assembly and annotation of 12 fungi associated with fruit tree decline syndrome in Ontario, Canada.</title>
        <authorList>
            <person name="Sulman M."/>
            <person name="Ellouze W."/>
            <person name="Ilyukhin E."/>
        </authorList>
    </citation>
    <scope>NUCLEOTIDE SEQUENCE [LARGE SCALE GENOMIC DNA]</scope>
    <source>
        <strain evidence="8 9">M169</strain>
    </source>
</reference>
<sequence length="252" mass="27573">MGWQTHAYQDVDEFMSMLGADFPIMGPGSAPPPHQGEGIAALLPDADHESTASWDQVESEPNPGATTFDMMSEPSASSHYECDRVMLGLLEALSQSNPQCQPAAKLTPETSPRQNGRSSSSNQLMKSNRAARQHLDFLLTRPCRAACLTRLDSTCLVRTILARILTRYEDIFSSITGGPTPSEPRSPEASKDGHDAGRVRPGTVFFEPAQFEDFPLGHEGELRINVELLLCELQAFESVVARVGNIKVDHHN</sequence>
<organism evidence="8 9">
    <name type="scientific">Diaporthe eres</name>
    <name type="common">Phomopsis oblonga</name>
    <dbReference type="NCBI Taxonomy" id="83184"/>
    <lineage>
        <taxon>Eukaryota</taxon>
        <taxon>Fungi</taxon>
        <taxon>Dikarya</taxon>
        <taxon>Ascomycota</taxon>
        <taxon>Pezizomycotina</taxon>
        <taxon>Sordariomycetes</taxon>
        <taxon>Sordariomycetidae</taxon>
        <taxon>Diaporthales</taxon>
        <taxon>Diaporthaceae</taxon>
        <taxon>Diaporthe</taxon>
        <taxon>Diaporthe eres species complex</taxon>
    </lineage>
</organism>
<evidence type="ECO:0000313" key="9">
    <source>
        <dbReference type="Proteomes" id="UP001430848"/>
    </source>
</evidence>
<evidence type="ECO:0000256" key="6">
    <source>
        <dbReference type="SAM" id="MobiDB-lite"/>
    </source>
</evidence>
<dbReference type="Proteomes" id="UP001430848">
    <property type="component" value="Unassembled WGS sequence"/>
</dbReference>
<keyword evidence="3" id="KW-0238">DNA-binding</keyword>
<keyword evidence="5" id="KW-0539">Nucleus</keyword>
<feature type="compositionally biased region" description="Polar residues" evidence="6">
    <location>
        <begin position="108"/>
        <end position="125"/>
    </location>
</feature>
<dbReference type="EMBL" id="JAKNSF020000021">
    <property type="protein sequence ID" value="KAK7731908.1"/>
    <property type="molecule type" value="Genomic_DNA"/>
</dbReference>
<feature type="domain" description="Aflatoxin regulatory protein" evidence="7">
    <location>
        <begin position="81"/>
        <end position="180"/>
    </location>
</feature>
<keyword evidence="9" id="KW-1185">Reference proteome</keyword>
<evidence type="ECO:0000256" key="4">
    <source>
        <dbReference type="ARBA" id="ARBA00023163"/>
    </source>
</evidence>
<evidence type="ECO:0000256" key="3">
    <source>
        <dbReference type="ARBA" id="ARBA00023125"/>
    </source>
</evidence>
<evidence type="ECO:0000313" key="8">
    <source>
        <dbReference type="EMBL" id="KAK7731908.1"/>
    </source>
</evidence>
<keyword evidence="4" id="KW-0804">Transcription</keyword>
<feature type="region of interest" description="Disordered" evidence="6">
    <location>
        <begin position="175"/>
        <end position="199"/>
    </location>
</feature>
<name>A0ABR1PC02_DIAER</name>
<comment type="caution">
    <text evidence="8">The sequence shown here is derived from an EMBL/GenBank/DDBJ whole genome shotgun (WGS) entry which is preliminary data.</text>
</comment>
<keyword evidence="1" id="KW-0479">Metal-binding</keyword>
<evidence type="ECO:0000256" key="1">
    <source>
        <dbReference type="ARBA" id="ARBA00022723"/>
    </source>
</evidence>
<evidence type="ECO:0000259" key="7">
    <source>
        <dbReference type="Pfam" id="PF08493"/>
    </source>
</evidence>
<feature type="region of interest" description="Disordered" evidence="6">
    <location>
        <begin position="99"/>
        <end position="125"/>
    </location>
</feature>
<keyword evidence="2" id="KW-0805">Transcription regulation</keyword>
<gene>
    <name evidence="8" type="ORF">SLS63_005206</name>
</gene>
<dbReference type="Pfam" id="PF08493">
    <property type="entry name" value="AflR"/>
    <property type="match status" value="1"/>
</dbReference>